<organism evidence="1 2">
    <name type="scientific">Exserohilum turcicum (strain 28A)</name>
    <name type="common">Northern leaf blight fungus</name>
    <name type="synonym">Setosphaeria turcica</name>
    <dbReference type="NCBI Taxonomy" id="671987"/>
    <lineage>
        <taxon>Eukaryota</taxon>
        <taxon>Fungi</taxon>
        <taxon>Dikarya</taxon>
        <taxon>Ascomycota</taxon>
        <taxon>Pezizomycotina</taxon>
        <taxon>Dothideomycetes</taxon>
        <taxon>Pleosporomycetidae</taxon>
        <taxon>Pleosporales</taxon>
        <taxon>Pleosporineae</taxon>
        <taxon>Pleosporaceae</taxon>
        <taxon>Exserohilum</taxon>
    </lineage>
</organism>
<dbReference type="AlphaFoldDB" id="R0KHI0"/>
<reference evidence="1 2" key="1">
    <citation type="journal article" date="2012" name="PLoS Pathog.">
        <title>Diverse lifestyles and strategies of plant pathogenesis encoded in the genomes of eighteen Dothideomycetes fungi.</title>
        <authorList>
            <person name="Ohm R.A."/>
            <person name="Feau N."/>
            <person name="Henrissat B."/>
            <person name="Schoch C.L."/>
            <person name="Horwitz B.A."/>
            <person name="Barry K.W."/>
            <person name="Condon B.J."/>
            <person name="Copeland A.C."/>
            <person name="Dhillon B."/>
            <person name="Glaser F."/>
            <person name="Hesse C.N."/>
            <person name="Kosti I."/>
            <person name="LaButti K."/>
            <person name="Lindquist E.A."/>
            <person name="Lucas S."/>
            <person name="Salamov A.A."/>
            <person name="Bradshaw R.E."/>
            <person name="Ciuffetti L."/>
            <person name="Hamelin R.C."/>
            <person name="Kema G.H.J."/>
            <person name="Lawrence C."/>
            <person name="Scott J.A."/>
            <person name="Spatafora J.W."/>
            <person name="Turgeon B.G."/>
            <person name="de Wit P.J.G.M."/>
            <person name="Zhong S."/>
            <person name="Goodwin S.B."/>
            <person name="Grigoriev I.V."/>
        </authorList>
    </citation>
    <scope>NUCLEOTIDE SEQUENCE [LARGE SCALE GENOMIC DNA]</scope>
    <source>
        <strain evidence="2">28A</strain>
    </source>
</reference>
<proteinExistence type="predicted"/>
<dbReference type="RefSeq" id="XP_008024026.1">
    <property type="nucleotide sequence ID" value="XM_008025835.1"/>
</dbReference>
<dbReference type="OrthoDB" id="509124at2759"/>
<evidence type="ECO:0000313" key="1">
    <source>
        <dbReference type="EMBL" id="EOA88669.1"/>
    </source>
</evidence>
<keyword evidence="2" id="KW-1185">Reference proteome</keyword>
<sequence length="219" mass="24102">MASESSWPPAQGLTTKLVPRDKATLVLSYSTVVRAPAPLVFDTILHAADYPAWNTWVPSVRIVAQPPSSSGDEEANDLSRMRIGTAMEFAVVMDANKPTSINRTQLKVVDVSTPDAPTSYLSPELLADATFTADASKVYRVSWVGNGGMYGFAPKLERFHEVIVLSENECEVRTWEIMAGMTARLVKMLMEETLKEKVALWCQDLKKYCEKKSAEGPAA</sequence>
<evidence type="ECO:0008006" key="3">
    <source>
        <dbReference type="Google" id="ProtNLM"/>
    </source>
</evidence>
<accession>R0KHI0</accession>
<name>R0KHI0_EXST2</name>
<dbReference type="Gene3D" id="3.30.530.20">
    <property type="match status" value="1"/>
</dbReference>
<dbReference type="Proteomes" id="UP000016935">
    <property type="component" value="Unassembled WGS sequence"/>
</dbReference>
<reference evidence="1 2" key="2">
    <citation type="journal article" date="2013" name="PLoS Genet.">
        <title>Comparative genome structure, secondary metabolite, and effector coding capacity across Cochliobolus pathogens.</title>
        <authorList>
            <person name="Condon B.J."/>
            <person name="Leng Y."/>
            <person name="Wu D."/>
            <person name="Bushley K.E."/>
            <person name="Ohm R.A."/>
            <person name="Otillar R."/>
            <person name="Martin J."/>
            <person name="Schackwitz W."/>
            <person name="Grimwood J."/>
            <person name="MohdZainudin N."/>
            <person name="Xue C."/>
            <person name="Wang R."/>
            <person name="Manning V.A."/>
            <person name="Dhillon B."/>
            <person name="Tu Z.J."/>
            <person name="Steffenson B.J."/>
            <person name="Salamov A."/>
            <person name="Sun H."/>
            <person name="Lowry S."/>
            <person name="LaButti K."/>
            <person name="Han J."/>
            <person name="Copeland A."/>
            <person name="Lindquist E."/>
            <person name="Barry K."/>
            <person name="Schmutz J."/>
            <person name="Baker S.E."/>
            <person name="Ciuffetti L.M."/>
            <person name="Grigoriev I.V."/>
            <person name="Zhong S."/>
            <person name="Turgeon B.G."/>
        </authorList>
    </citation>
    <scope>NUCLEOTIDE SEQUENCE [LARGE SCALE GENOMIC DNA]</scope>
    <source>
        <strain evidence="2">28A</strain>
    </source>
</reference>
<dbReference type="InterPro" id="IPR023393">
    <property type="entry name" value="START-like_dom_sf"/>
</dbReference>
<gene>
    <name evidence="1" type="ORF">SETTUDRAFT_168462</name>
</gene>
<dbReference type="HOGENOM" id="CLU_069867_0_2_1"/>
<protein>
    <recommendedName>
        <fullName evidence="3">Coenzyme Q-binding protein COQ10 START domain-containing protein</fullName>
    </recommendedName>
</protein>
<dbReference type="EMBL" id="KB908537">
    <property type="protein sequence ID" value="EOA88669.1"/>
    <property type="molecule type" value="Genomic_DNA"/>
</dbReference>
<evidence type="ECO:0000313" key="2">
    <source>
        <dbReference type="Proteomes" id="UP000016935"/>
    </source>
</evidence>
<dbReference type="eggNOG" id="ENOG502S6PP">
    <property type="taxonomic scope" value="Eukaryota"/>
</dbReference>
<dbReference type="SUPFAM" id="SSF55961">
    <property type="entry name" value="Bet v1-like"/>
    <property type="match status" value="1"/>
</dbReference>
<dbReference type="GeneID" id="19400563"/>
<dbReference type="CDD" id="cd07822">
    <property type="entry name" value="SRPBCC_4"/>
    <property type="match status" value="1"/>
</dbReference>